<name>A0A345M885_9CAUD</name>
<proteinExistence type="predicted"/>
<organism evidence="1 2">
    <name type="scientific">Streptomyces phage Starbow</name>
    <dbReference type="NCBI Taxonomy" id="2283266"/>
    <lineage>
        <taxon>Viruses</taxon>
        <taxon>Duplodnaviria</taxon>
        <taxon>Heunggongvirae</taxon>
        <taxon>Uroviricota</taxon>
        <taxon>Caudoviricetes</taxon>
        <taxon>Stanwilliamsviridae</taxon>
        <taxon>Boydwoodruffvirinae</taxon>
        <taxon>Karimacvirus</taxon>
        <taxon>Karimacvirus karimac</taxon>
        <taxon>Streptomyces virus Karimac</taxon>
    </lineage>
</organism>
<evidence type="ECO:0000313" key="2">
    <source>
        <dbReference type="Proteomes" id="UP000259040"/>
    </source>
</evidence>
<gene>
    <name evidence="1" type="primary">243</name>
    <name evidence="1" type="ORF">SEA_STARBOW_243</name>
</gene>
<dbReference type="EMBL" id="MH576964">
    <property type="protein sequence ID" value="AXH66706.1"/>
    <property type="molecule type" value="Genomic_DNA"/>
</dbReference>
<sequence length="58" mass="6803">MKFDRYRFSWGTDGEITIQIFAGKTLLSSFTIDDTDSDKFIKDLAKARQEAKRAKRKR</sequence>
<reference evidence="1 2" key="1">
    <citation type="submission" date="2018-07" db="EMBL/GenBank/DDBJ databases">
        <authorList>
            <person name="Boyd E.M."/>
            <person name="Barkley D.B."/>
            <person name="Naeem H."/>
            <person name="Vanhorne R."/>
            <person name="Nayek S."/>
            <person name="Layton S.R."/>
            <person name="Hughes L.E."/>
            <person name="Garlena R.A."/>
            <person name="Russell D.A."/>
            <person name="Pope W.H."/>
            <person name="Jacobs-Sera D."/>
            <person name="Hatfull G.F."/>
        </authorList>
    </citation>
    <scope>NUCLEOTIDE SEQUENCE [LARGE SCALE GENOMIC DNA]</scope>
</reference>
<evidence type="ECO:0000313" key="1">
    <source>
        <dbReference type="EMBL" id="AXH66706.1"/>
    </source>
</evidence>
<dbReference type="Proteomes" id="UP000259040">
    <property type="component" value="Segment"/>
</dbReference>
<accession>A0A345M885</accession>
<protein>
    <submittedName>
        <fullName evidence="1">Uncharacterized protein</fullName>
    </submittedName>
</protein>